<protein>
    <recommendedName>
        <fullName evidence="1">Halobacterial output domain-containing protein</fullName>
    </recommendedName>
</protein>
<reference evidence="2" key="1">
    <citation type="submission" date="2019-09" db="EMBL/GenBank/DDBJ databases">
        <title>Genomic analysis of Haloferax sp. CBA1149.</title>
        <authorList>
            <person name="Roh S.W."/>
        </authorList>
    </citation>
    <scope>NUCLEOTIDE SEQUENCE</scope>
    <source>
        <strain evidence="2">CBA1149</strain>
    </source>
</reference>
<gene>
    <name evidence="2" type="ORF">Hfx1149_05710</name>
</gene>
<organism evidence="2">
    <name type="scientific">Haloferax sp. CBA1149</name>
    <dbReference type="NCBI Taxonomy" id="2650753"/>
    <lineage>
        <taxon>Archaea</taxon>
        <taxon>Methanobacteriati</taxon>
        <taxon>Methanobacteriota</taxon>
        <taxon>Stenosarchaea group</taxon>
        <taxon>Halobacteria</taxon>
        <taxon>Halobacteriales</taxon>
        <taxon>Haloferacaceae</taxon>
        <taxon>Haloferax</taxon>
    </lineage>
</organism>
<comment type="caution">
    <text evidence="2">The sequence shown here is derived from an EMBL/GenBank/DDBJ whole genome shotgun (WGS) entry which is preliminary data.</text>
</comment>
<feature type="domain" description="Halobacterial output" evidence="1">
    <location>
        <begin position="24"/>
        <end position="97"/>
    </location>
</feature>
<evidence type="ECO:0000313" key="2">
    <source>
        <dbReference type="EMBL" id="KAB1187550.1"/>
    </source>
</evidence>
<evidence type="ECO:0000259" key="1">
    <source>
        <dbReference type="Pfam" id="PF18545"/>
    </source>
</evidence>
<dbReference type="Pfam" id="PF18545">
    <property type="entry name" value="HalOD1"/>
    <property type="match status" value="1"/>
</dbReference>
<dbReference type="AlphaFoldDB" id="A0A643JTG2"/>
<accession>A0A643JTG2</accession>
<dbReference type="EMBL" id="VZUS01000001">
    <property type="protein sequence ID" value="KAB1187550.1"/>
    <property type="molecule type" value="Genomic_DNA"/>
</dbReference>
<name>A0A643JTG2_9EURY</name>
<dbReference type="InterPro" id="IPR040624">
    <property type="entry name" value="HalOD1"/>
</dbReference>
<sequence>MSIQHAGQDTGDEQTRLWYDCDRTEAISEAILVAASEHRDCEMTELPPLSAYTDVDALNTLFGTKRPSAPALSSGSLEFEYDGLVVTVSTVGTIEVADSESIDHTD</sequence>
<proteinExistence type="predicted"/>